<keyword evidence="2" id="KW-0677">Repeat</keyword>
<dbReference type="PANTHER" id="PTHR42745:SF1">
    <property type="entry name" value="ARABINOSE 5-PHOSPHATE ISOMERASE KDSD"/>
    <property type="match status" value="1"/>
</dbReference>
<comment type="similarity">
    <text evidence="1">Belongs to the SIS family. GutQ/KpsF subfamily.</text>
</comment>
<dbReference type="GO" id="GO:0097367">
    <property type="term" value="F:carbohydrate derivative binding"/>
    <property type="evidence" value="ECO:0007669"/>
    <property type="project" value="InterPro"/>
</dbReference>
<protein>
    <submittedName>
        <fullName evidence="5">KpsF/GutQ family protein</fullName>
    </submittedName>
</protein>
<keyword evidence="3" id="KW-0129">CBS domain</keyword>
<dbReference type="SUPFAM" id="SSF53697">
    <property type="entry name" value="SIS domain"/>
    <property type="match status" value="1"/>
</dbReference>
<gene>
    <name evidence="5" type="ORF">MBAV_002009</name>
</gene>
<dbReference type="InterPro" id="IPR050986">
    <property type="entry name" value="GutQ/KpsF_isomerases"/>
</dbReference>
<organism evidence="5 6">
    <name type="scientific">Candidatus Magnetobacterium bavaricum</name>
    <dbReference type="NCBI Taxonomy" id="29290"/>
    <lineage>
        <taxon>Bacteria</taxon>
        <taxon>Pseudomonadati</taxon>
        <taxon>Nitrospirota</taxon>
        <taxon>Thermodesulfovibrionia</taxon>
        <taxon>Thermodesulfovibrionales</taxon>
        <taxon>Candidatus Magnetobacteriaceae</taxon>
        <taxon>Candidatus Magnetobacterium</taxon>
    </lineage>
</organism>
<dbReference type="GO" id="GO:1901135">
    <property type="term" value="P:carbohydrate derivative metabolic process"/>
    <property type="evidence" value="ECO:0007669"/>
    <property type="project" value="InterPro"/>
</dbReference>
<evidence type="ECO:0000256" key="3">
    <source>
        <dbReference type="ARBA" id="ARBA00023122"/>
    </source>
</evidence>
<dbReference type="EMBL" id="LACI01000852">
    <property type="protein sequence ID" value="KJU85820.1"/>
    <property type="molecule type" value="Genomic_DNA"/>
</dbReference>
<dbReference type="GO" id="GO:0019146">
    <property type="term" value="F:arabinose-5-phosphate isomerase activity"/>
    <property type="evidence" value="ECO:0007669"/>
    <property type="project" value="UniProtKB-ARBA"/>
</dbReference>
<dbReference type="FunFam" id="3.40.50.10490:FF:000011">
    <property type="entry name" value="Arabinose 5-phosphate isomerase"/>
    <property type="match status" value="1"/>
</dbReference>
<evidence type="ECO:0000313" key="6">
    <source>
        <dbReference type="Proteomes" id="UP000033423"/>
    </source>
</evidence>
<dbReference type="NCBIfam" id="TIGR00393">
    <property type="entry name" value="kpsF"/>
    <property type="match status" value="1"/>
</dbReference>
<comment type="caution">
    <text evidence="5">The sequence shown here is derived from an EMBL/GenBank/DDBJ whole genome shotgun (WGS) entry which is preliminary data.</text>
</comment>
<reference evidence="5 6" key="1">
    <citation type="submission" date="2015-02" db="EMBL/GenBank/DDBJ databases">
        <title>Single-cell genomics of uncultivated deep-branching MTB reveals a conserved set of magnetosome genes.</title>
        <authorList>
            <person name="Kolinko S."/>
            <person name="Richter M."/>
            <person name="Glockner F.O."/>
            <person name="Brachmann A."/>
            <person name="Schuler D."/>
        </authorList>
    </citation>
    <scope>NUCLEOTIDE SEQUENCE [LARGE SCALE GENOMIC DNA]</scope>
    <source>
        <strain evidence="5">TM-1</strain>
    </source>
</reference>
<evidence type="ECO:0000313" key="5">
    <source>
        <dbReference type="EMBL" id="KJU85820.1"/>
    </source>
</evidence>
<keyword evidence="6" id="KW-1185">Reference proteome</keyword>
<dbReference type="InterPro" id="IPR035474">
    <property type="entry name" value="SIS_Kpsf"/>
</dbReference>
<dbReference type="CDD" id="cd05014">
    <property type="entry name" value="SIS_Kpsf"/>
    <property type="match status" value="1"/>
</dbReference>
<dbReference type="InterPro" id="IPR046348">
    <property type="entry name" value="SIS_dom_sf"/>
</dbReference>
<dbReference type="InterPro" id="IPR004800">
    <property type="entry name" value="KdsD/KpsF-type"/>
</dbReference>
<dbReference type="InterPro" id="IPR001347">
    <property type="entry name" value="SIS_dom"/>
</dbReference>
<proteinExistence type="inferred from homology"/>
<name>A0A0F3GVB4_9BACT</name>
<dbReference type="Gene3D" id="3.40.50.10490">
    <property type="entry name" value="Glucose-6-phosphate isomerase like protein, domain 1"/>
    <property type="match status" value="1"/>
</dbReference>
<dbReference type="AlphaFoldDB" id="A0A0F3GVB4"/>
<dbReference type="PROSITE" id="PS51464">
    <property type="entry name" value="SIS"/>
    <property type="match status" value="1"/>
</dbReference>
<dbReference type="PANTHER" id="PTHR42745">
    <property type="match status" value="1"/>
</dbReference>
<dbReference type="Pfam" id="PF01380">
    <property type="entry name" value="SIS"/>
    <property type="match status" value="1"/>
</dbReference>
<dbReference type="Proteomes" id="UP000033423">
    <property type="component" value="Unassembled WGS sequence"/>
</dbReference>
<dbReference type="GO" id="GO:0005975">
    <property type="term" value="P:carbohydrate metabolic process"/>
    <property type="evidence" value="ECO:0007669"/>
    <property type="project" value="InterPro"/>
</dbReference>
<evidence type="ECO:0000256" key="1">
    <source>
        <dbReference type="ARBA" id="ARBA00008165"/>
    </source>
</evidence>
<evidence type="ECO:0000256" key="2">
    <source>
        <dbReference type="ARBA" id="ARBA00022737"/>
    </source>
</evidence>
<evidence type="ECO:0000259" key="4">
    <source>
        <dbReference type="PROSITE" id="PS51464"/>
    </source>
</evidence>
<sequence length="191" mass="20059">MQSKDRTIEVARGVLRIEADSILALIDRLDAGFLGAIDILYNSKGKVVITGMGKSGLIGKKIASTLASTGTPAFFMHPAEAGHGDLGMITPQDVIVAISNSGETDEVLMLLPFFKRYNLDIIAMTGNVSSSLSRAASVTIDISVKEEACPLGIVPTSSTTATVAMGDAIAVALLVRRGFDKEDFAFFHPGG</sequence>
<accession>A0A0F3GVB4</accession>
<feature type="domain" description="SIS" evidence="4">
    <location>
        <begin position="36"/>
        <end position="179"/>
    </location>
</feature>
<feature type="non-terminal residue" evidence="5">
    <location>
        <position position="191"/>
    </location>
</feature>